<feature type="compositionally biased region" description="Gly residues" evidence="1">
    <location>
        <begin position="398"/>
        <end position="407"/>
    </location>
</feature>
<dbReference type="Proteomes" id="UP001189429">
    <property type="component" value="Unassembled WGS sequence"/>
</dbReference>
<sequence length="554" mass="59947">MGGRRCRRLDGAVVEFPCAPGHQDSLCLAARKRFALLFPRRVRSSCAVAGWPIIAPVGVECEAFGGWSICLGCVWGVWARYDGGWQRVFEQHNRLSSTRTSANEVTYQFTEFGLQTFQMAHNIKPVRFLRTPRPGVPLQDRSYFELLMMMDSEGWVCELCARSKDAVPYVVGQSKTWYLKDAQTSLQPLYLRALLTAADHKQPVQAFRAPAYYKCILQGKAYVPKPRRQCGPFCIEPAREGLAALAPPVPAAARGRGAARGPCRGGRRRRAVEIPGAALALDLETSDVSDHPSLLDMLPHDEDSIDMCAVAGSADDRVYLVTCPAASMLPAGCPRKCRARSRPSAARGGTRVHQGPSSDCTRRLAVRRSADSLGKMLEEMDFSMDDPAEGPAAEASGASGGPGGAAGAGAAASSGAGAAASSGAAAAVIADPDHDVSGFRWRQMFQFTPHWNRTTGQQAGWEVFCYHPDHDQSKCRRRRHFAAHGGPQMTERLLKEWCIRGLCEGGTAAHMALKDHPPYMELEQADDHPIPEHLLDALASSSGPSSDGNSSTSD</sequence>
<evidence type="ECO:0008006" key="5">
    <source>
        <dbReference type="Google" id="ProtNLM"/>
    </source>
</evidence>
<feature type="region of interest" description="Disordered" evidence="1">
    <location>
        <begin position="383"/>
        <end position="415"/>
    </location>
</feature>
<dbReference type="EMBL" id="CAUYUJ010016364">
    <property type="protein sequence ID" value="CAK0864414.1"/>
    <property type="molecule type" value="Genomic_DNA"/>
</dbReference>
<proteinExistence type="predicted"/>
<feature type="region of interest" description="Disordered" evidence="1">
    <location>
        <begin position="336"/>
        <end position="363"/>
    </location>
</feature>
<evidence type="ECO:0000256" key="1">
    <source>
        <dbReference type="SAM" id="MobiDB-lite"/>
    </source>
</evidence>
<dbReference type="EMBL" id="CAUYUJ010002481">
    <property type="protein sequence ID" value="CAK0800962.1"/>
    <property type="molecule type" value="Genomic_DNA"/>
</dbReference>
<gene>
    <name evidence="3" type="ORF">PCOR1329_LOCUS52321</name>
    <name evidence="2" type="ORF">PCOR1329_LOCUS8981</name>
</gene>
<evidence type="ECO:0000313" key="3">
    <source>
        <dbReference type="EMBL" id="CAK0864414.1"/>
    </source>
</evidence>
<comment type="caution">
    <text evidence="3">The sequence shown here is derived from an EMBL/GenBank/DDBJ whole genome shotgun (WGS) entry which is preliminary data.</text>
</comment>
<reference evidence="3" key="1">
    <citation type="submission" date="2023-10" db="EMBL/GenBank/DDBJ databases">
        <authorList>
            <person name="Chen Y."/>
            <person name="Shah S."/>
            <person name="Dougan E. K."/>
            <person name="Thang M."/>
            <person name="Chan C."/>
        </authorList>
    </citation>
    <scope>NUCLEOTIDE SEQUENCE [LARGE SCALE GENOMIC DNA]</scope>
</reference>
<feature type="compositionally biased region" description="Low complexity" evidence="1">
    <location>
        <begin position="540"/>
        <end position="554"/>
    </location>
</feature>
<organism evidence="3 4">
    <name type="scientific">Prorocentrum cordatum</name>
    <dbReference type="NCBI Taxonomy" id="2364126"/>
    <lineage>
        <taxon>Eukaryota</taxon>
        <taxon>Sar</taxon>
        <taxon>Alveolata</taxon>
        <taxon>Dinophyceae</taxon>
        <taxon>Prorocentrales</taxon>
        <taxon>Prorocentraceae</taxon>
        <taxon>Prorocentrum</taxon>
    </lineage>
</organism>
<keyword evidence="4" id="KW-1185">Reference proteome</keyword>
<evidence type="ECO:0000313" key="4">
    <source>
        <dbReference type="Proteomes" id="UP001189429"/>
    </source>
</evidence>
<evidence type="ECO:0000313" key="2">
    <source>
        <dbReference type="EMBL" id="CAK0800962.1"/>
    </source>
</evidence>
<name>A0ABN9UW91_9DINO</name>
<accession>A0ABN9UW91</accession>
<protein>
    <recommendedName>
        <fullName evidence="5">DNA-directed DNA polymerase</fullName>
    </recommendedName>
</protein>
<feature type="compositionally biased region" description="Basic and acidic residues" evidence="1">
    <location>
        <begin position="525"/>
        <end position="535"/>
    </location>
</feature>
<feature type="region of interest" description="Disordered" evidence="1">
    <location>
        <begin position="523"/>
        <end position="554"/>
    </location>
</feature>